<accession>A0A124HVF0</accession>
<keyword evidence="3" id="KW-1185">Reference proteome</keyword>
<dbReference type="EMBL" id="LMWV01000050">
    <property type="protein sequence ID" value="KUN58230.1"/>
    <property type="molecule type" value="Genomic_DNA"/>
</dbReference>
<evidence type="ECO:0000313" key="2">
    <source>
        <dbReference type="EMBL" id="KUN58230.1"/>
    </source>
</evidence>
<sequence>MPRVEFCFTCWPGGPVTAPPCLRCGSRRLYYATGLCERCHPSAVPPPDSCTNCKAWGATRNLGWLCKGCASWCRKYTTTAACTVCRHDAVLDAQGICRLCHKQATCARSAHALISWQDVTRSGQQLFFADLFSSRHRGALIPEPRPLRPEPLPPATYQQPALFDTARTLRHRGTVGLARRADPHLAAWAEQFTREDAARYGWSVDLTWRVRTGVNIVVGFLQAPGAVLTADDVAVLVEANLPHKHVTAVLERAGLLQDHRIPAVIAWAEQQILVLPPAMAGEVRIWLAVMHEGSDVTPRRRPRSESTIRLHLRSALPALARWAADGKTSLREITAADVRTALPPAGAPRSRMSQGLRSLYRVLKARRLVFTDPAAQVTAGFPDPTIPMPLAVGHIRAALDSADPARALLCALIAFHGLTAHQIQHLQLTDARNGHLDVDGRRIPLADPVSRRLATYLDHRSRRWPATTNPHLFVHFRSATTGTHVGHRWINLHLGPHLTTRALRNDRLLDEALATGNDPKHLTDLFGLSIRAALRYTGTPTHPDLIPPQQDEPQHRHP</sequence>
<organism evidence="2 3">
    <name type="scientific">Streptomyces griseorubiginosus</name>
    <dbReference type="NCBI Taxonomy" id="67304"/>
    <lineage>
        <taxon>Bacteria</taxon>
        <taxon>Bacillati</taxon>
        <taxon>Actinomycetota</taxon>
        <taxon>Actinomycetes</taxon>
        <taxon>Kitasatosporales</taxon>
        <taxon>Streptomycetaceae</taxon>
        <taxon>Streptomyces</taxon>
    </lineage>
</organism>
<comment type="caution">
    <text evidence="2">The sequence shown here is derived from an EMBL/GenBank/DDBJ whole genome shotgun (WGS) entry which is preliminary data.</text>
</comment>
<evidence type="ECO:0000313" key="3">
    <source>
        <dbReference type="Proteomes" id="UP000054375"/>
    </source>
</evidence>
<reference evidence="2 3" key="1">
    <citation type="submission" date="2015-10" db="EMBL/GenBank/DDBJ databases">
        <title>Draft genome sequence of Streptomyces griseorubiginosus DSM 40469, type strain for the species Streptomyces griseorubiginosus.</title>
        <authorList>
            <person name="Ruckert C."/>
            <person name="Winkler A."/>
            <person name="Kalinowski J."/>
            <person name="Kampfer P."/>
            <person name="Glaeser S."/>
        </authorList>
    </citation>
    <scope>NUCLEOTIDE SEQUENCE [LARGE SCALE GENOMIC DNA]</scope>
    <source>
        <strain evidence="2 3">DSM 40469</strain>
    </source>
</reference>
<dbReference type="AlphaFoldDB" id="A0A124HVF0"/>
<dbReference type="Proteomes" id="UP000054375">
    <property type="component" value="Unassembled WGS sequence"/>
</dbReference>
<dbReference type="InterPro" id="IPR011010">
    <property type="entry name" value="DNA_brk_join_enz"/>
</dbReference>
<proteinExistence type="predicted"/>
<evidence type="ECO:0000256" key="1">
    <source>
        <dbReference type="SAM" id="MobiDB-lite"/>
    </source>
</evidence>
<gene>
    <name evidence="2" type="ORF">AQJ54_42555</name>
</gene>
<name>A0A124HVF0_9ACTN</name>
<protein>
    <submittedName>
        <fullName evidence="2">Uncharacterized protein</fullName>
    </submittedName>
</protein>
<dbReference type="GO" id="GO:0003677">
    <property type="term" value="F:DNA binding"/>
    <property type="evidence" value="ECO:0007669"/>
    <property type="project" value="InterPro"/>
</dbReference>
<dbReference type="SUPFAM" id="SSF56349">
    <property type="entry name" value="DNA breaking-rejoining enzymes"/>
    <property type="match status" value="1"/>
</dbReference>
<feature type="region of interest" description="Disordered" evidence="1">
    <location>
        <begin position="539"/>
        <end position="558"/>
    </location>
</feature>